<dbReference type="GO" id="GO:0019344">
    <property type="term" value="P:cysteine biosynthetic process"/>
    <property type="evidence" value="ECO:0007669"/>
    <property type="project" value="UniProtKB-ARBA"/>
</dbReference>
<evidence type="ECO:0000256" key="2">
    <source>
        <dbReference type="ARBA" id="ARBA00007103"/>
    </source>
</evidence>
<comment type="caution">
    <text evidence="5">The sequence shown here is derived from an EMBL/GenBank/DDBJ whole genome shotgun (WGS) entry which is preliminary data.</text>
</comment>
<dbReference type="InterPro" id="IPR050214">
    <property type="entry name" value="Cys_Synth/Cystath_Beta-Synth"/>
</dbReference>
<dbReference type="Proteomes" id="UP001367676">
    <property type="component" value="Unassembled WGS sequence"/>
</dbReference>
<evidence type="ECO:0000313" key="5">
    <source>
        <dbReference type="EMBL" id="KAK7571085.1"/>
    </source>
</evidence>
<keyword evidence="3" id="KW-0663">Pyridoxal phosphate</keyword>
<name>A0AAN9XX06_9HEMI</name>
<accession>A0AAN9XX06</accession>
<feature type="compositionally biased region" description="Basic and acidic residues" evidence="4">
    <location>
        <begin position="1"/>
        <end position="22"/>
    </location>
</feature>
<dbReference type="EMBL" id="JBBCAQ010000041">
    <property type="protein sequence ID" value="KAK7571085.1"/>
    <property type="molecule type" value="Genomic_DNA"/>
</dbReference>
<organism evidence="5 6">
    <name type="scientific">Parthenolecanium corni</name>
    <dbReference type="NCBI Taxonomy" id="536013"/>
    <lineage>
        <taxon>Eukaryota</taxon>
        <taxon>Metazoa</taxon>
        <taxon>Ecdysozoa</taxon>
        <taxon>Arthropoda</taxon>
        <taxon>Hexapoda</taxon>
        <taxon>Insecta</taxon>
        <taxon>Pterygota</taxon>
        <taxon>Neoptera</taxon>
        <taxon>Paraneoptera</taxon>
        <taxon>Hemiptera</taxon>
        <taxon>Sternorrhyncha</taxon>
        <taxon>Coccoidea</taxon>
        <taxon>Coccidae</taxon>
        <taxon>Parthenolecanium</taxon>
    </lineage>
</organism>
<comment type="cofactor">
    <cofactor evidence="1">
        <name>pyridoxal 5'-phosphate</name>
        <dbReference type="ChEBI" id="CHEBI:597326"/>
    </cofactor>
</comment>
<dbReference type="AlphaFoldDB" id="A0AAN9XX06"/>
<evidence type="ECO:0000256" key="4">
    <source>
        <dbReference type="SAM" id="MobiDB-lite"/>
    </source>
</evidence>
<proteinExistence type="inferred from homology"/>
<comment type="similarity">
    <text evidence="2">Belongs to the cysteine synthase/cystathionine beta-synthase family.</text>
</comment>
<evidence type="ECO:0000256" key="1">
    <source>
        <dbReference type="ARBA" id="ARBA00001933"/>
    </source>
</evidence>
<keyword evidence="6" id="KW-1185">Reference proteome</keyword>
<evidence type="ECO:0000256" key="3">
    <source>
        <dbReference type="ARBA" id="ARBA00022898"/>
    </source>
</evidence>
<sequence>MWRVEWTDKMEDTPPSDHEHTQRNARICNKPRCAILHGARLNVVAHKLNHQIPNSIILDHYRYPGAGGSIAGVARRIKEHNPNCQVVGVDPHGSILALPETLNENGPSVYQVEGVGYNFIPTVSDVPIT</sequence>
<evidence type="ECO:0000313" key="6">
    <source>
        <dbReference type="Proteomes" id="UP001367676"/>
    </source>
</evidence>
<dbReference type="FunFam" id="3.40.50.1100:FF:000118">
    <property type="entry name" value="Related to CYS4-cystathionine beta-synthase"/>
    <property type="match status" value="1"/>
</dbReference>
<dbReference type="SUPFAM" id="SSF53686">
    <property type="entry name" value="Tryptophan synthase beta subunit-like PLP-dependent enzymes"/>
    <property type="match status" value="1"/>
</dbReference>
<dbReference type="PANTHER" id="PTHR10314">
    <property type="entry name" value="CYSTATHIONINE BETA-SYNTHASE"/>
    <property type="match status" value="1"/>
</dbReference>
<feature type="region of interest" description="Disordered" evidence="4">
    <location>
        <begin position="1"/>
        <end position="23"/>
    </location>
</feature>
<gene>
    <name evidence="5" type="ORF">V9T40_014689</name>
</gene>
<reference evidence="5 6" key="1">
    <citation type="submission" date="2024-03" db="EMBL/GenBank/DDBJ databases">
        <title>Adaptation during the transition from Ophiocordyceps entomopathogen to insect associate is accompanied by gene loss and intensified selection.</title>
        <authorList>
            <person name="Ward C.M."/>
            <person name="Onetto C.A."/>
            <person name="Borneman A.R."/>
        </authorList>
    </citation>
    <scope>NUCLEOTIDE SEQUENCE [LARGE SCALE GENOMIC DNA]</scope>
    <source>
        <strain evidence="5">AWRI1</strain>
        <tissue evidence="5">Single Adult Female</tissue>
    </source>
</reference>
<dbReference type="Gene3D" id="3.40.50.1100">
    <property type="match status" value="1"/>
</dbReference>
<protein>
    <submittedName>
        <fullName evidence="5">Uncharacterized protein</fullName>
    </submittedName>
</protein>
<dbReference type="InterPro" id="IPR036052">
    <property type="entry name" value="TrpB-like_PALP_sf"/>
</dbReference>